<gene>
    <name evidence="6" type="ORF">VFH_II009320</name>
</gene>
<dbReference type="Pfam" id="PF01535">
    <property type="entry name" value="PPR"/>
    <property type="match status" value="1"/>
</dbReference>
<feature type="repeat" description="PPR" evidence="3">
    <location>
        <begin position="256"/>
        <end position="290"/>
    </location>
</feature>
<keyword evidence="2" id="KW-0677">Repeat</keyword>
<dbReference type="InterPro" id="IPR011990">
    <property type="entry name" value="TPR-like_helical_dom_sf"/>
</dbReference>
<dbReference type="Gene3D" id="1.25.40.10">
    <property type="entry name" value="Tetratricopeptide repeat domain"/>
    <property type="match status" value="2"/>
</dbReference>
<dbReference type="GO" id="GO:0010019">
    <property type="term" value="P:chloroplast-nucleus signaling pathway"/>
    <property type="evidence" value="ECO:0007669"/>
    <property type="project" value="TreeGrafter"/>
</dbReference>
<dbReference type="InterPro" id="IPR002885">
    <property type="entry name" value="PPR_rpt"/>
</dbReference>
<dbReference type="EMBL" id="OX451737">
    <property type="protein sequence ID" value="CAI8595937.1"/>
    <property type="molecule type" value="Genomic_DNA"/>
</dbReference>
<accession>A0AAV0ZJ79</accession>
<evidence type="ECO:0000256" key="1">
    <source>
        <dbReference type="ARBA" id="ARBA00007626"/>
    </source>
</evidence>
<keyword evidence="7" id="KW-1185">Reference proteome</keyword>
<protein>
    <recommendedName>
        <fullName evidence="5">PROP1-like PPR domain-containing protein</fullName>
    </recommendedName>
</protein>
<dbReference type="GO" id="GO:0031930">
    <property type="term" value="P:mitochondria-nucleus signaling pathway"/>
    <property type="evidence" value="ECO:0007669"/>
    <property type="project" value="TreeGrafter"/>
</dbReference>
<evidence type="ECO:0000256" key="2">
    <source>
        <dbReference type="ARBA" id="ARBA00022737"/>
    </source>
</evidence>
<dbReference type="NCBIfam" id="TIGR00756">
    <property type="entry name" value="PPR"/>
    <property type="match status" value="4"/>
</dbReference>
<dbReference type="AlphaFoldDB" id="A0AAV0ZJ79"/>
<dbReference type="Pfam" id="PF17177">
    <property type="entry name" value="PPR_long"/>
    <property type="match status" value="1"/>
</dbReference>
<evidence type="ECO:0000256" key="3">
    <source>
        <dbReference type="PROSITE-ProRule" id="PRU00708"/>
    </source>
</evidence>
<evidence type="ECO:0000313" key="7">
    <source>
        <dbReference type="Proteomes" id="UP001157006"/>
    </source>
</evidence>
<reference evidence="6 7" key="1">
    <citation type="submission" date="2023-01" db="EMBL/GenBank/DDBJ databases">
        <authorList>
            <person name="Kreplak J."/>
        </authorList>
    </citation>
    <scope>NUCLEOTIDE SEQUENCE [LARGE SCALE GENOMIC DNA]</scope>
</reference>
<organism evidence="6 7">
    <name type="scientific">Vicia faba</name>
    <name type="common">Broad bean</name>
    <name type="synonym">Faba vulgaris</name>
    <dbReference type="NCBI Taxonomy" id="3906"/>
    <lineage>
        <taxon>Eukaryota</taxon>
        <taxon>Viridiplantae</taxon>
        <taxon>Streptophyta</taxon>
        <taxon>Embryophyta</taxon>
        <taxon>Tracheophyta</taxon>
        <taxon>Spermatophyta</taxon>
        <taxon>Magnoliopsida</taxon>
        <taxon>eudicotyledons</taxon>
        <taxon>Gunneridae</taxon>
        <taxon>Pentapetalae</taxon>
        <taxon>rosids</taxon>
        <taxon>fabids</taxon>
        <taxon>Fabales</taxon>
        <taxon>Fabaceae</taxon>
        <taxon>Papilionoideae</taxon>
        <taxon>50 kb inversion clade</taxon>
        <taxon>NPAAA clade</taxon>
        <taxon>Hologalegina</taxon>
        <taxon>IRL clade</taxon>
        <taxon>Fabeae</taxon>
        <taxon>Vicia</taxon>
    </lineage>
</organism>
<dbReference type="PANTHER" id="PTHR47936">
    <property type="entry name" value="PPR_LONG DOMAIN-CONTAINING PROTEIN"/>
    <property type="match status" value="1"/>
</dbReference>
<feature type="region of interest" description="Disordered" evidence="4">
    <location>
        <begin position="1"/>
        <end position="38"/>
    </location>
</feature>
<name>A0AAV0ZJ79_VICFA</name>
<evidence type="ECO:0000256" key="4">
    <source>
        <dbReference type="SAM" id="MobiDB-lite"/>
    </source>
</evidence>
<comment type="similarity">
    <text evidence="1">Belongs to the PPR family. P subfamily.</text>
</comment>
<evidence type="ECO:0000313" key="6">
    <source>
        <dbReference type="EMBL" id="CAI8595937.1"/>
    </source>
</evidence>
<dbReference type="Proteomes" id="UP001157006">
    <property type="component" value="Chromosome 2"/>
</dbReference>
<feature type="compositionally biased region" description="Basic residues" evidence="4">
    <location>
        <begin position="19"/>
        <end position="29"/>
    </location>
</feature>
<feature type="compositionally biased region" description="Pro residues" evidence="4">
    <location>
        <begin position="1"/>
        <end position="12"/>
    </location>
</feature>
<sequence length="403" mass="45030">MASTPTPPPNPRPAENHNHNHQNSHKRHRNDWSSSSGNYSNSRFASLAPAIVAAHGSGRGVYSSAPGSLLDGRRSKLVPEFSGRKSTRYAAKRHSEMPRAALNTLPHSEAANEILTYLYNAGNIVTNIDNVLISNEHRLWEVEDCIYMLKIFGNTGQLLLAEKCYQFIMSKTNGRVAKGKLTSAMVGTLGRLGEIDRAIDLFGKSRIEGYGMTVYTFSAMISACGRNGCFPDAGEVSFDVVVKYYDEMLAAGIMPDRLTYNSLLSVCASKGMWVMAQKLLREMDGRHIVRDVFMYNTYLDTLCKGGQIDLARRVFEEMSFKCVWPTIVTVSYNTLVGIYTKLDRFDEAVNICREMDGCGIKTDVVTYNALLAGYGRHGMYAEVRRLFEEMKARNIYPNTLTLQ</sequence>
<dbReference type="PANTHER" id="PTHR47936:SF1">
    <property type="entry name" value="PENTATRICOPEPTIDE REPEAT-CONTAINING PROTEIN GUN1, CHLOROPLASTIC"/>
    <property type="match status" value="1"/>
</dbReference>
<feature type="repeat" description="PPR" evidence="3">
    <location>
        <begin position="363"/>
        <end position="397"/>
    </location>
</feature>
<feature type="repeat" description="PPR" evidence="3">
    <location>
        <begin position="328"/>
        <end position="362"/>
    </location>
</feature>
<proteinExistence type="inferred from homology"/>
<dbReference type="PROSITE" id="PS51375">
    <property type="entry name" value="PPR"/>
    <property type="match status" value="4"/>
</dbReference>
<dbReference type="InterPro" id="IPR033443">
    <property type="entry name" value="PROP1-like_PPR_dom"/>
</dbReference>
<dbReference type="GO" id="GO:0009507">
    <property type="term" value="C:chloroplast"/>
    <property type="evidence" value="ECO:0007669"/>
    <property type="project" value="TreeGrafter"/>
</dbReference>
<feature type="domain" description="PROP1-like PPR" evidence="5">
    <location>
        <begin position="190"/>
        <end position="321"/>
    </location>
</feature>
<feature type="repeat" description="PPR" evidence="3">
    <location>
        <begin position="291"/>
        <end position="325"/>
    </location>
</feature>
<dbReference type="Pfam" id="PF13041">
    <property type="entry name" value="PPR_2"/>
    <property type="match status" value="1"/>
</dbReference>
<evidence type="ECO:0000259" key="5">
    <source>
        <dbReference type="Pfam" id="PF17177"/>
    </source>
</evidence>